<dbReference type="AlphaFoldDB" id="A0A7C2NZU3"/>
<dbReference type="EMBL" id="DSOL01000172">
    <property type="protein sequence ID" value="HEN28210.1"/>
    <property type="molecule type" value="Genomic_DNA"/>
</dbReference>
<evidence type="ECO:0000259" key="2">
    <source>
        <dbReference type="SMART" id="SM00934"/>
    </source>
</evidence>
<gene>
    <name evidence="3" type="ORF">ENQ77_06110</name>
</gene>
<dbReference type="GO" id="GO:0004590">
    <property type="term" value="F:orotidine-5'-phosphate decarboxylase activity"/>
    <property type="evidence" value="ECO:0007669"/>
    <property type="project" value="InterPro"/>
</dbReference>
<comment type="caution">
    <text evidence="3">The sequence shown here is derived from an EMBL/GenBank/DDBJ whole genome shotgun (WGS) entry which is preliminary data.</text>
</comment>
<dbReference type="InterPro" id="IPR013785">
    <property type="entry name" value="Aldolase_TIM"/>
</dbReference>
<dbReference type="InterPro" id="IPR001754">
    <property type="entry name" value="OMPdeCOase_dom"/>
</dbReference>
<evidence type="ECO:0000313" key="3">
    <source>
        <dbReference type="EMBL" id="HEN28210.1"/>
    </source>
</evidence>
<accession>A0A7C2NZU3</accession>
<dbReference type="GO" id="GO:0006207">
    <property type="term" value="P:'de novo' pyrimidine nucleobase biosynthetic process"/>
    <property type="evidence" value="ECO:0007669"/>
    <property type="project" value="InterPro"/>
</dbReference>
<protein>
    <recommendedName>
        <fullName evidence="2">Orotidine 5'-phosphate decarboxylase domain-containing protein</fullName>
    </recommendedName>
</protein>
<reference evidence="3" key="1">
    <citation type="journal article" date="2020" name="mSystems">
        <title>Genome- and Community-Level Interaction Insights into Carbon Utilization and Element Cycling Functions of Hydrothermarchaeota in Hydrothermal Sediment.</title>
        <authorList>
            <person name="Zhou Z."/>
            <person name="Liu Y."/>
            <person name="Xu W."/>
            <person name="Pan J."/>
            <person name="Luo Z.H."/>
            <person name="Li M."/>
        </authorList>
    </citation>
    <scope>NUCLEOTIDE SEQUENCE [LARGE SCALE GENOMIC DNA]</scope>
    <source>
        <strain evidence="3">SpSt-34</strain>
    </source>
</reference>
<dbReference type="Pfam" id="PF00215">
    <property type="entry name" value="OMPdecase"/>
    <property type="match status" value="1"/>
</dbReference>
<feature type="domain" description="Orotidine 5'-phosphate decarboxylase" evidence="2">
    <location>
        <begin position="13"/>
        <end position="232"/>
    </location>
</feature>
<proteinExistence type="predicted"/>
<keyword evidence="1" id="KW-0456">Lyase</keyword>
<dbReference type="SUPFAM" id="SSF51366">
    <property type="entry name" value="Ribulose-phoshate binding barrel"/>
    <property type="match status" value="1"/>
</dbReference>
<dbReference type="InterPro" id="IPR011060">
    <property type="entry name" value="RibuloseP-bd_barrel"/>
</dbReference>
<dbReference type="SMART" id="SM00934">
    <property type="entry name" value="OMPdecase"/>
    <property type="match status" value="1"/>
</dbReference>
<evidence type="ECO:0000256" key="1">
    <source>
        <dbReference type="ARBA" id="ARBA00023239"/>
    </source>
</evidence>
<name>A0A7C2NZU3_UNCW3</name>
<sequence>MNVGKIIKKYERSVIVACDVRTLKELENLVKQTYDVEGIGGYKVGSVLVIRYGLPKVVKCIRKFTNMPIIYDHQKSMTDIPDLAEEFIITIKDTGVDALIGFPLSGPLTEEKWIEACKKNNLEVIIGGEMTHSKYKKSEGGYIVDEALDEIYLLAAKNGVNNFVVPGTRKDRVLHYREILKFVPDLTFFAPGFVVQGGIVSEIAKVAGPRWHAIVGRAIYGAADIRTAAKEMTKQLLGIVNVHVEN</sequence>
<organism evidence="3">
    <name type="scientific">candidate division WOR-3 bacterium</name>
    <dbReference type="NCBI Taxonomy" id="2052148"/>
    <lineage>
        <taxon>Bacteria</taxon>
        <taxon>Bacteria division WOR-3</taxon>
    </lineage>
</organism>
<dbReference type="Gene3D" id="3.20.20.70">
    <property type="entry name" value="Aldolase class I"/>
    <property type="match status" value="1"/>
</dbReference>